<protein>
    <submittedName>
        <fullName evidence="1">Uncharacterized protein</fullName>
    </submittedName>
</protein>
<proteinExistence type="predicted"/>
<evidence type="ECO:0000313" key="1">
    <source>
        <dbReference type="EMBL" id="QQG45716.1"/>
    </source>
</evidence>
<dbReference type="AlphaFoldDB" id="A0A7T5RK99"/>
<evidence type="ECO:0000313" key="2">
    <source>
        <dbReference type="Proteomes" id="UP000595618"/>
    </source>
</evidence>
<dbReference type="EMBL" id="CP066690">
    <property type="protein sequence ID" value="QQG45716.1"/>
    <property type="molecule type" value="Genomic_DNA"/>
</dbReference>
<accession>A0A7T5RK99</accession>
<dbReference type="Proteomes" id="UP000595618">
    <property type="component" value="Chromosome"/>
</dbReference>
<reference evidence="1 2" key="1">
    <citation type="submission" date="2020-07" db="EMBL/GenBank/DDBJ databases">
        <title>Huge and variable diversity of episymbiotic CPR bacteria and DPANN archaea in groundwater ecosystems.</title>
        <authorList>
            <person name="He C.Y."/>
            <person name="Keren R."/>
            <person name="Whittaker M."/>
            <person name="Farag I.F."/>
            <person name="Doudna J."/>
            <person name="Cate J.H.D."/>
            <person name="Banfield J.F."/>
        </authorList>
    </citation>
    <scope>NUCLEOTIDE SEQUENCE [LARGE SCALE GENOMIC DNA]</scope>
    <source>
        <strain evidence="1">NC_groundwater_541_Ag_S-0.1um_46_50</strain>
    </source>
</reference>
<gene>
    <name evidence="1" type="ORF">HYW89_02245</name>
</gene>
<organism evidence="1 2">
    <name type="scientific">Candidatus Sungiibacteriota bacterium</name>
    <dbReference type="NCBI Taxonomy" id="2750080"/>
    <lineage>
        <taxon>Bacteria</taxon>
        <taxon>Candidatus Sungiibacteriota</taxon>
    </lineage>
</organism>
<sequence length="229" mass="25728">MPYVPSEKTSPPADDRKTLDPAIEAVAQEAAETITNNLSLIRVYKNIFLSVARLLRGLLIDGHLSTAPDAEVKLAQAIYEVGKKYGYEGAQLGELNYSITRFIQRVPQILVEMGRWKESDELRYWSDASMTEALICAADVTKEWGLGIGGVFEDIKDEHKERVNKAYEIAQILKSGDCYDTPYYSRIVEVVDEDGNLIGHLYVALKRGESTLNVDLLPYQFVLRKKPLA</sequence>
<name>A0A7T5RK99_9BACT</name>